<protein>
    <recommendedName>
        <fullName evidence="3">Platelet-activating factor receptor</fullName>
    </recommendedName>
</protein>
<accession>A0A1S3KTK1</accession>
<dbReference type="InterPro" id="IPR002282">
    <property type="entry name" value="PAF_rcpt"/>
</dbReference>
<dbReference type="Proteomes" id="UP001652741">
    <property type="component" value="Chromosome ssa01"/>
</dbReference>
<evidence type="ECO:0000256" key="5">
    <source>
        <dbReference type="ARBA" id="ARBA00022500"/>
    </source>
</evidence>
<evidence type="ECO:0000313" key="17">
    <source>
        <dbReference type="Proteomes" id="UP001652741"/>
    </source>
</evidence>
<dbReference type="PRINTS" id="PR01153">
    <property type="entry name" value="PAFRECEPTOR"/>
</dbReference>
<dbReference type="PROSITE" id="PS00237">
    <property type="entry name" value="G_PROTEIN_RECEP_F1_1"/>
    <property type="match status" value="1"/>
</dbReference>
<dbReference type="GO" id="GO:0005886">
    <property type="term" value="C:plasma membrane"/>
    <property type="evidence" value="ECO:0007669"/>
    <property type="project" value="UniProtKB-SubCell"/>
</dbReference>
<organism evidence="17 18">
    <name type="scientific">Salmo salar</name>
    <name type="common">Atlantic salmon</name>
    <dbReference type="NCBI Taxonomy" id="8030"/>
    <lineage>
        <taxon>Eukaryota</taxon>
        <taxon>Metazoa</taxon>
        <taxon>Chordata</taxon>
        <taxon>Craniata</taxon>
        <taxon>Vertebrata</taxon>
        <taxon>Euteleostomi</taxon>
        <taxon>Actinopterygii</taxon>
        <taxon>Neopterygii</taxon>
        <taxon>Teleostei</taxon>
        <taxon>Protacanthopterygii</taxon>
        <taxon>Salmoniformes</taxon>
        <taxon>Salmonidae</taxon>
        <taxon>Salmoninae</taxon>
        <taxon>Salmo</taxon>
    </lineage>
</organism>
<dbReference type="KEGG" id="sasa:106562016"/>
<dbReference type="GO" id="GO:0045028">
    <property type="term" value="F:G protein-coupled purinergic nucleotide receptor activity"/>
    <property type="evidence" value="ECO:0007669"/>
    <property type="project" value="TreeGrafter"/>
</dbReference>
<feature type="transmembrane region" description="Helical" evidence="15">
    <location>
        <begin position="166"/>
        <end position="185"/>
    </location>
</feature>
<dbReference type="GO" id="GO:0006935">
    <property type="term" value="P:chemotaxis"/>
    <property type="evidence" value="ECO:0007669"/>
    <property type="project" value="UniProtKB-KW"/>
</dbReference>
<evidence type="ECO:0000313" key="18">
    <source>
        <dbReference type="RefSeq" id="XP_013982036.2"/>
    </source>
</evidence>
<proteinExistence type="inferred from homology"/>
<keyword evidence="8 14" id="KW-0297">G-protein coupled receptor</keyword>
<keyword evidence="11 14" id="KW-0675">Receptor</keyword>
<evidence type="ECO:0000256" key="8">
    <source>
        <dbReference type="ARBA" id="ARBA00023040"/>
    </source>
</evidence>
<evidence type="ECO:0000256" key="10">
    <source>
        <dbReference type="ARBA" id="ARBA00023157"/>
    </source>
</evidence>
<feature type="domain" description="G-protein coupled receptors family 1 profile" evidence="16">
    <location>
        <begin position="104"/>
        <end position="378"/>
    </location>
</feature>
<dbReference type="AlphaFoldDB" id="A0A1S3KTK1"/>
<evidence type="ECO:0000256" key="2">
    <source>
        <dbReference type="ARBA" id="ARBA00011145"/>
    </source>
</evidence>
<dbReference type="Pfam" id="PF00001">
    <property type="entry name" value="7tm_1"/>
    <property type="match status" value="1"/>
</dbReference>
<keyword evidence="17" id="KW-1185">Reference proteome</keyword>
<keyword evidence="13 14" id="KW-0807">Transducer</keyword>
<evidence type="ECO:0000256" key="12">
    <source>
        <dbReference type="ARBA" id="ARBA00023180"/>
    </source>
</evidence>
<feature type="transmembrane region" description="Helical" evidence="15">
    <location>
        <begin position="206"/>
        <end position="226"/>
    </location>
</feature>
<keyword evidence="7 15" id="KW-1133">Transmembrane helix</keyword>
<sequence length="431" mass="48720">MNVVPSGIWKLLPRMNQTCGGVRSWLISFDFPMMSSKEALSLKTELLALAEPTVESTMGMQEDLAVTRTVNLSTVVNRTFLDSDFRYTLFPVFYGVLFVLGLIANSYVLFVLQRLRNAKAMSEIRIYMTNLTVADLLFVCALPFWIGYYHHRGDWLYGDFLCRITGVFFFINTYCSILFLAAISVNRYWAITRPLAAASSDCWRRGVAITAVIWVLTLSMSVPYLLETGIQVDEGNVSRCFEGYHDKTDDEKRSVATTHLIIVGCFVLVFFLVVVCNLLIAHALLAQSPTQTRGSSSSQPRGVKGQALQMLCAVVGVFVVCFLPHHVVQGPWTLAVLEIKEGWGRMDWGQRTRQRLNDTHQVTLMLMGLNCLLDPVVYCFATRKFRLYIKDHLKQVGRGKRCSETAITHISMVEGKNVSQRLHSKQQQLKV</sequence>
<evidence type="ECO:0000256" key="9">
    <source>
        <dbReference type="ARBA" id="ARBA00023136"/>
    </source>
</evidence>
<feature type="transmembrane region" description="Helical" evidence="15">
    <location>
        <begin position="307"/>
        <end position="327"/>
    </location>
</feature>
<evidence type="ECO:0000256" key="13">
    <source>
        <dbReference type="ARBA" id="ARBA00023224"/>
    </source>
</evidence>
<feature type="transmembrane region" description="Helical" evidence="15">
    <location>
        <begin position="124"/>
        <end position="146"/>
    </location>
</feature>
<evidence type="ECO:0000259" key="16">
    <source>
        <dbReference type="PROSITE" id="PS50262"/>
    </source>
</evidence>
<dbReference type="PANTHER" id="PTHR24233">
    <property type="entry name" value="P2Y PURINOCEPTOR-RELATED G-PROTEIN COUPLED RECEPTOR"/>
    <property type="match status" value="1"/>
</dbReference>
<evidence type="ECO:0000256" key="11">
    <source>
        <dbReference type="ARBA" id="ARBA00023170"/>
    </source>
</evidence>
<dbReference type="Gene3D" id="1.20.1070.10">
    <property type="entry name" value="Rhodopsin 7-helix transmembrane proteins"/>
    <property type="match status" value="1"/>
</dbReference>
<evidence type="ECO:0000256" key="15">
    <source>
        <dbReference type="SAM" id="Phobius"/>
    </source>
</evidence>
<feature type="transmembrane region" description="Helical" evidence="15">
    <location>
        <begin position="362"/>
        <end position="381"/>
    </location>
</feature>
<comment type="subunit">
    <text evidence="2">Interacts with ARRB1.</text>
</comment>
<name>A0A1S3KTK1_SALSA</name>
<dbReference type="PANTHER" id="PTHR24233:SF6">
    <property type="entry name" value="PLATELET-ACTIVATING FACTOR RECEPTOR"/>
    <property type="match status" value="1"/>
</dbReference>
<feature type="transmembrane region" description="Helical" evidence="15">
    <location>
        <begin position="92"/>
        <end position="112"/>
    </location>
</feature>
<comment type="similarity">
    <text evidence="14">Belongs to the G-protein coupled receptor 1 family.</text>
</comment>
<dbReference type="PaxDb" id="8030-ENSSSAP00000018008"/>
<evidence type="ECO:0000256" key="1">
    <source>
        <dbReference type="ARBA" id="ARBA00004651"/>
    </source>
</evidence>
<dbReference type="PRINTS" id="PR00237">
    <property type="entry name" value="GPCRRHODOPSN"/>
</dbReference>
<keyword evidence="6 14" id="KW-0812">Transmembrane</keyword>
<evidence type="ECO:0000256" key="4">
    <source>
        <dbReference type="ARBA" id="ARBA00022475"/>
    </source>
</evidence>
<keyword evidence="4" id="KW-1003">Cell membrane</keyword>
<keyword evidence="5" id="KW-0145">Chemotaxis</keyword>
<dbReference type="PROSITE" id="PS50262">
    <property type="entry name" value="G_PROTEIN_RECEP_F1_2"/>
    <property type="match status" value="1"/>
</dbReference>
<evidence type="ECO:0000256" key="7">
    <source>
        <dbReference type="ARBA" id="ARBA00022989"/>
    </source>
</evidence>
<keyword evidence="12" id="KW-0325">Glycoprotein</keyword>
<reference evidence="18" key="1">
    <citation type="submission" date="2025-08" db="UniProtKB">
        <authorList>
            <consortium name="RefSeq"/>
        </authorList>
    </citation>
    <scope>IDENTIFICATION</scope>
</reference>
<feature type="transmembrane region" description="Helical" evidence="15">
    <location>
        <begin position="260"/>
        <end position="286"/>
    </location>
</feature>
<dbReference type="RefSeq" id="XP_013982036.2">
    <property type="nucleotide sequence ID" value="XM_014126561.2"/>
</dbReference>
<evidence type="ECO:0000256" key="6">
    <source>
        <dbReference type="ARBA" id="ARBA00022692"/>
    </source>
</evidence>
<dbReference type="SUPFAM" id="SSF81321">
    <property type="entry name" value="Family A G protein-coupled receptor-like"/>
    <property type="match status" value="1"/>
</dbReference>
<dbReference type="InterPro" id="IPR017452">
    <property type="entry name" value="GPCR_Rhodpsn_7TM"/>
</dbReference>
<keyword evidence="9 15" id="KW-0472">Membrane</keyword>
<comment type="subcellular location">
    <subcellularLocation>
        <location evidence="1">Cell membrane</location>
        <topology evidence="1">Multi-pass membrane protein</topology>
    </subcellularLocation>
</comment>
<dbReference type="GO" id="GO:0004992">
    <property type="term" value="F:platelet activating factor receptor activity"/>
    <property type="evidence" value="ECO:0007669"/>
    <property type="project" value="InterPro"/>
</dbReference>
<evidence type="ECO:0000256" key="14">
    <source>
        <dbReference type="RuleBase" id="RU000688"/>
    </source>
</evidence>
<dbReference type="InterPro" id="IPR000276">
    <property type="entry name" value="GPCR_Rhodpsn"/>
</dbReference>
<evidence type="ECO:0000256" key="3">
    <source>
        <dbReference type="ARBA" id="ARBA00016224"/>
    </source>
</evidence>
<dbReference type="STRING" id="8030.ENSSSAP00000018008"/>
<gene>
    <name evidence="18" type="primary">LOC106562016</name>
</gene>
<keyword evidence="10" id="KW-1015">Disulfide bond</keyword>